<evidence type="ECO:0000256" key="7">
    <source>
        <dbReference type="ARBA" id="ARBA00022989"/>
    </source>
</evidence>
<organism evidence="9">
    <name type="scientific">Aegilops tauschii</name>
    <name type="common">Tausch's goatgrass</name>
    <name type="synonym">Aegilops squarrosa</name>
    <dbReference type="NCBI Taxonomy" id="37682"/>
    <lineage>
        <taxon>Eukaryota</taxon>
        <taxon>Viridiplantae</taxon>
        <taxon>Streptophyta</taxon>
        <taxon>Embryophyta</taxon>
        <taxon>Tracheophyta</taxon>
        <taxon>Spermatophyta</taxon>
        <taxon>Magnoliopsida</taxon>
        <taxon>Liliopsida</taxon>
        <taxon>Poales</taxon>
        <taxon>Poaceae</taxon>
        <taxon>BOP clade</taxon>
        <taxon>Pooideae</taxon>
        <taxon>Triticodae</taxon>
        <taxon>Triticeae</taxon>
        <taxon>Triticinae</taxon>
        <taxon>Aegilops</taxon>
    </lineage>
</organism>
<keyword evidence="6" id="KW-0862">Zinc</keyword>
<dbReference type="PROSITE" id="PS50089">
    <property type="entry name" value="ZF_RING_2"/>
    <property type="match status" value="1"/>
</dbReference>
<keyword evidence="8" id="KW-0472">Membrane</keyword>
<dbReference type="CDD" id="cd16532">
    <property type="entry name" value="RING-HC_RNFT1-like"/>
    <property type="match status" value="1"/>
</dbReference>
<accession>M8B4Z9</accession>
<keyword evidence="7" id="KW-1133">Transmembrane helix</keyword>
<dbReference type="InterPro" id="IPR044235">
    <property type="entry name" value="RNFT1/2"/>
</dbReference>
<dbReference type="AlphaFoldDB" id="M8B4Z9"/>
<dbReference type="Pfam" id="PF13639">
    <property type="entry name" value="zf-RING_2"/>
    <property type="match status" value="1"/>
</dbReference>
<evidence type="ECO:0000313" key="9">
    <source>
        <dbReference type="EnsemblPlants" id="EMT11777"/>
    </source>
</evidence>
<evidence type="ECO:0000256" key="3">
    <source>
        <dbReference type="ARBA" id="ARBA00022723"/>
    </source>
</evidence>
<reference evidence="9" key="1">
    <citation type="submission" date="2015-06" db="UniProtKB">
        <authorList>
            <consortium name="EnsemblPlants"/>
        </authorList>
    </citation>
    <scope>IDENTIFICATION</scope>
</reference>
<sequence>MAYGPWLGYRWIGWVTPSVGFFVTIWIAAVMFKSNDILRKQTALKLCCPVDCKGERKMLILVGITILFVVHVSGVYWCYKNGDLIRPLVMLPPKEIPPFWHAIFVILVNDTMVRQTAMIVKCILLMYYRNTKGRSYRRQGQMLTLVEYFLLLYRALLPAPVWYRFFLNKEYGSLFSSLTTGLYLTFKLTSVVEKIQSFFTSLRALSHKDFHYGSYATSEQVAAAGDMCAICQEKMHVPILLRCKHVFCEDCVSEWFERERTCPLCRALVKPADLRSFGDDKKADVIGVSECVVFVRVSRAERPDEVLNDPNAPFPAEGGGCMSAFVPMCAYYPLYRL</sequence>
<name>M8B4Z9_AEGTA</name>
<dbReference type="GO" id="GO:1904294">
    <property type="term" value="P:positive regulation of ERAD pathway"/>
    <property type="evidence" value="ECO:0007669"/>
    <property type="project" value="InterPro"/>
</dbReference>
<keyword evidence="2" id="KW-0812">Transmembrane</keyword>
<dbReference type="PANTHER" id="PTHR15860">
    <property type="entry name" value="UNCHARACTERIZED RING FINGER-CONTAINING PROTEIN"/>
    <property type="match status" value="1"/>
</dbReference>
<evidence type="ECO:0000256" key="8">
    <source>
        <dbReference type="ARBA" id="ARBA00023136"/>
    </source>
</evidence>
<evidence type="ECO:0000256" key="5">
    <source>
        <dbReference type="ARBA" id="ARBA00022786"/>
    </source>
</evidence>
<dbReference type="InterPro" id="IPR013083">
    <property type="entry name" value="Znf_RING/FYVE/PHD"/>
</dbReference>
<evidence type="ECO:0000256" key="2">
    <source>
        <dbReference type="ARBA" id="ARBA00022692"/>
    </source>
</evidence>
<dbReference type="PANTHER" id="PTHR15860:SF26">
    <property type="entry name" value="OS01G0168400 PROTEIN"/>
    <property type="match status" value="1"/>
</dbReference>
<evidence type="ECO:0000256" key="4">
    <source>
        <dbReference type="ARBA" id="ARBA00022771"/>
    </source>
</evidence>
<comment type="subcellular location">
    <subcellularLocation>
        <location evidence="1">Membrane</location>
        <topology evidence="1">Multi-pass membrane protein</topology>
    </subcellularLocation>
</comment>
<keyword evidence="3" id="KW-0479">Metal-binding</keyword>
<dbReference type="GO" id="GO:0061630">
    <property type="term" value="F:ubiquitin protein ligase activity"/>
    <property type="evidence" value="ECO:0007669"/>
    <property type="project" value="InterPro"/>
</dbReference>
<evidence type="ECO:0000256" key="6">
    <source>
        <dbReference type="ARBA" id="ARBA00022833"/>
    </source>
</evidence>
<dbReference type="Gene3D" id="3.30.40.10">
    <property type="entry name" value="Zinc/RING finger domain, C3HC4 (zinc finger)"/>
    <property type="match status" value="1"/>
</dbReference>
<dbReference type="SUPFAM" id="SSF57850">
    <property type="entry name" value="RING/U-box"/>
    <property type="match status" value="1"/>
</dbReference>
<dbReference type="GO" id="GO:0016020">
    <property type="term" value="C:membrane"/>
    <property type="evidence" value="ECO:0007669"/>
    <property type="project" value="UniProtKB-SubCell"/>
</dbReference>
<dbReference type="InterPro" id="IPR017907">
    <property type="entry name" value="Znf_RING_CS"/>
</dbReference>
<dbReference type="PROSITE" id="PS00518">
    <property type="entry name" value="ZF_RING_1"/>
    <property type="match status" value="1"/>
</dbReference>
<protein>
    <submittedName>
        <fullName evidence="9">Ring finger and transmembrane domain-containing protein 2</fullName>
    </submittedName>
</protein>
<keyword evidence="5" id="KW-0833">Ubl conjugation pathway</keyword>
<keyword evidence="4" id="KW-0863">Zinc-finger</keyword>
<proteinExistence type="predicted"/>
<dbReference type="SMART" id="SM00184">
    <property type="entry name" value="RING"/>
    <property type="match status" value="1"/>
</dbReference>
<evidence type="ECO:0000256" key="1">
    <source>
        <dbReference type="ARBA" id="ARBA00004141"/>
    </source>
</evidence>
<dbReference type="InterPro" id="IPR001841">
    <property type="entry name" value="Znf_RING"/>
</dbReference>
<dbReference type="EnsemblPlants" id="EMT11777">
    <property type="protein sequence ID" value="EMT11777"/>
    <property type="gene ID" value="F775_16556"/>
</dbReference>
<dbReference type="GO" id="GO:0008270">
    <property type="term" value="F:zinc ion binding"/>
    <property type="evidence" value="ECO:0007669"/>
    <property type="project" value="UniProtKB-KW"/>
</dbReference>